<dbReference type="PRINTS" id="PR00724">
    <property type="entry name" value="CRBOXYPTASEC"/>
</dbReference>
<keyword evidence="3 6" id="KW-0645">Protease</keyword>
<keyword evidence="10" id="KW-1185">Reference proteome</keyword>
<dbReference type="InterPro" id="IPR029058">
    <property type="entry name" value="AB_hydrolase_fold"/>
</dbReference>
<feature type="signal peptide" evidence="6">
    <location>
        <begin position="1"/>
        <end position="17"/>
    </location>
</feature>
<evidence type="ECO:0000256" key="4">
    <source>
        <dbReference type="ARBA" id="ARBA00022801"/>
    </source>
</evidence>
<feature type="compositionally biased region" description="Polar residues" evidence="7">
    <location>
        <begin position="643"/>
        <end position="652"/>
    </location>
</feature>
<organism evidence="9 10">
    <name type="scientific">Polychaeton citri CBS 116435</name>
    <dbReference type="NCBI Taxonomy" id="1314669"/>
    <lineage>
        <taxon>Eukaryota</taxon>
        <taxon>Fungi</taxon>
        <taxon>Dikarya</taxon>
        <taxon>Ascomycota</taxon>
        <taxon>Pezizomycotina</taxon>
        <taxon>Dothideomycetes</taxon>
        <taxon>Dothideomycetidae</taxon>
        <taxon>Capnodiales</taxon>
        <taxon>Capnodiaceae</taxon>
        <taxon>Polychaeton</taxon>
    </lineage>
</organism>
<evidence type="ECO:0000256" key="2">
    <source>
        <dbReference type="ARBA" id="ARBA00022645"/>
    </source>
</evidence>
<keyword evidence="5" id="KW-0325">Glycoprotein</keyword>
<feature type="compositionally biased region" description="Polar residues" evidence="7">
    <location>
        <begin position="577"/>
        <end position="586"/>
    </location>
</feature>
<feature type="region of interest" description="Disordered" evidence="7">
    <location>
        <begin position="577"/>
        <end position="605"/>
    </location>
</feature>
<dbReference type="Pfam" id="PF00450">
    <property type="entry name" value="Peptidase_S10"/>
    <property type="match status" value="1"/>
</dbReference>
<evidence type="ECO:0000256" key="6">
    <source>
        <dbReference type="RuleBase" id="RU361156"/>
    </source>
</evidence>
<protein>
    <recommendedName>
        <fullName evidence="6">Carboxypeptidase</fullName>
        <ecNumber evidence="6">3.4.16.-</ecNumber>
    </recommendedName>
</protein>
<dbReference type="PROSITE" id="PS00560">
    <property type="entry name" value="CARBOXYPEPT_SER_HIS"/>
    <property type="match status" value="1"/>
</dbReference>
<dbReference type="OrthoDB" id="443318at2759"/>
<dbReference type="GO" id="GO:0006508">
    <property type="term" value="P:proteolysis"/>
    <property type="evidence" value="ECO:0007669"/>
    <property type="project" value="UniProtKB-KW"/>
</dbReference>
<dbReference type="SUPFAM" id="SSF53474">
    <property type="entry name" value="alpha/beta-Hydrolases"/>
    <property type="match status" value="1"/>
</dbReference>
<dbReference type="EMBL" id="MU003800">
    <property type="protein sequence ID" value="KAF2720388.1"/>
    <property type="molecule type" value="Genomic_DNA"/>
</dbReference>
<dbReference type="AlphaFoldDB" id="A0A9P4UP31"/>
<keyword evidence="2 6" id="KW-0121">Carboxypeptidase</keyword>
<name>A0A9P4UP31_9PEZI</name>
<evidence type="ECO:0000256" key="5">
    <source>
        <dbReference type="ARBA" id="ARBA00023180"/>
    </source>
</evidence>
<evidence type="ECO:0000256" key="7">
    <source>
        <dbReference type="SAM" id="MobiDB-lite"/>
    </source>
</evidence>
<proteinExistence type="inferred from homology"/>
<comment type="similarity">
    <text evidence="1 6">Belongs to the peptidase S10 family.</text>
</comment>
<dbReference type="InterPro" id="IPR033124">
    <property type="entry name" value="Ser_caboxypep_his_AS"/>
</dbReference>
<keyword evidence="6" id="KW-0732">Signal</keyword>
<dbReference type="InterPro" id="IPR001563">
    <property type="entry name" value="Peptidase_S10"/>
</dbReference>
<evidence type="ECO:0000256" key="3">
    <source>
        <dbReference type="ARBA" id="ARBA00022670"/>
    </source>
</evidence>
<keyword evidence="8" id="KW-1133">Transmembrane helix</keyword>
<feature type="chain" id="PRO_5040542335" description="Carboxypeptidase" evidence="6">
    <location>
        <begin position="18"/>
        <end position="741"/>
    </location>
</feature>
<evidence type="ECO:0000313" key="9">
    <source>
        <dbReference type="EMBL" id="KAF2720388.1"/>
    </source>
</evidence>
<evidence type="ECO:0000313" key="10">
    <source>
        <dbReference type="Proteomes" id="UP000799441"/>
    </source>
</evidence>
<comment type="caution">
    <text evidence="9">The sequence shown here is derived from an EMBL/GenBank/DDBJ whole genome shotgun (WGS) entry which is preliminary data.</text>
</comment>
<feature type="region of interest" description="Disordered" evidence="7">
    <location>
        <begin position="643"/>
        <end position="705"/>
    </location>
</feature>
<evidence type="ECO:0000256" key="8">
    <source>
        <dbReference type="SAM" id="Phobius"/>
    </source>
</evidence>
<dbReference type="Gene3D" id="3.40.50.1820">
    <property type="entry name" value="alpha/beta hydrolase"/>
    <property type="match status" value="1"/>
</dbReference>
<keyword evidence="8" id="KW-0472">Membrane</keyword>
<keyword evidence="4 6" id="KW-0378">Hydrolase</keyword>
<dbReference type="Proteomes" id="UP000799441">
    <property type="component" value="Unassembled WGS sequence"/>
</dbReference>
<dbReference type="PANTHER" id="PTHR11802:SF404">
    <property type="entry name" value="CARBOXYPEPTIDASE"/>
    <property type="match status" value="1"/>
</dbReference>
<dbReference type="GO" id="GO:0000324">
    <property type="term" value="C:fungal-type vacuole"/>
    <property type="evidence" value="ECO:0007669"/>
    <property type="project" value="TreeGrafter"/>
</dbReference>
<dbReference type="PROSITE" id="PS00131">
    <property type="entry name" value="CARBOXYPEPT_SER_SER"/>
    <property type="match status" value="1"/>
</dbReference>
<feature type="compositionally biased region" description="Low complexity" evidence="7">
    <location>
        <begin position="594"/>
        <end position="605"/>
    </location>
</feature>
<feature type="transmembrane region" description="Helical" evidence="8">
    <location>
        <begin position="723"/>
        <end position="740"/>
    </location>
</feature>
<keyword evidence="8" id="KW-0812">Transmembrane</keyword>
<evidence type="ECO:0000256" key="1">
    <source>
        <dbReference type="ARBA" id="ARBA00009431"/>
    </source>
</evidence>
<dbReference type="EC" id="3.4.16.-" evidence="6"/>
<dbReference type="GO" id="GO:0004185">
    <property type="term" value="F:serine-type carboxypeptidase activity"/>
    <property type="evidence" value="ECO:0007669"/>
    <property type="project" value="UniProtKB-UniRule"/>
</dbReference>
<dbReference type="InterPro" id="IPR018202">
    <property type="entry name" value="Ser_caboxypep_ser_AS"/>
</dbReference>
<dbReference type="PANTHER" id="PTHR11802">
    <property type="entry name" value="SERINE PROTEASE FAMILY S10 SERINE CARBOXYPEPTIDASE"/>
    <property type="match status" value="1"/>
</dbReference>
<gene>
    <name evidence="9" type="ORF">K431DRAFT_285870</name>
</gene>
<accession>A0A9P4UP31</accession>
<sequence length="741" mass="79364">MELFLFALTAAAALVAGHYPPPPTYDSIVKSPINPDVTISFKQPPAGTCTTAFTTQKQYTGYINIPPYTLAPIQQNYSINTFFWFVEARQTPETAPLTIWLNGGPGSSSMLGMFEENGPCEVIQMSDGTYGTQTRLWGWDRSSNILYIDQPNLVGFSYDEATNQTYDFLHQLVLDDDEADDAGVPDMLLRKGTFGSTDGQAPYQNTSWTATANTTEIAAQSTWHFLQSWLATFPQYNPAQRPNVTTPGHSADDPAGVHLFSESYGGKYGPAFAAYFTEQNERRANGSLPPNSSLSIQLESVGIINGIIDDLVQDFYYATFPYNNTLGIQAYSQTEELNAISAFSNAGGCADSIRQCRDAMSSTDPEADGDVDATNELCVSAQLRCALDMQGPYLNTGHDPYDIRQLQPSPDPPQAYVEYLNSAMVQAAIGARVNYTESNRYVQSAFISTGDTIRGGQLQDLADLVASGVRVALIYGDADWICNWFGGEAISLAVASLLPANTAPGADYSTSFPDAGYADIVINSSYIGGQVRQFANLSFSRIFNAGHFVPYFQPETAFTVFTRIIFGNDLATGEVSDLSSYGSEGPSSADYEQASSPTESATSASPTCWLRNINSTCTDDQIDEILAGRGSFSNGIYVSQDGSPSLPSSTVTGGVPGSPLPSNPSSKGGESTDGSDSSMKGGSGGDMSSRLTGVYTATSTPSQGGVGIHARPWAWLGEGRLELWPAVFMVFGLVGGFALVL</sequence>
<reference evidence="9" key="1">
    <citation type="journal article" date="2020" name="Stud. Mycol.">
        <title>101 Dothideomycetes genomes: a test case for predicting lifestyles and emergence of pathogens.</title>
        <authorList>
            <person name="Haridas S."/>
            <person name="Albert R."/>
            <person name="Binder M."/>
            <person name="Bloem J."/>
            <person name="Labutti K."/>
            <person name="Salamov A."/>
            <person name="Andreopoulos B."/>
            <person name="Baker S."/>
            <person name="Barry K."/>
            <person name="Bills G."/>
            <person name="Bluhm B."/>
            <person name="Cannon C."/>
            <person name="Castanera R."/>
            <person name="Culley D."/>
            <person name="Daum C."/>
            <person name="Ezra D."/>
            <person name="Gonzalez J."/>
            <person name="Henrissat B."/>
            <person name="Kuo A."/>
            <person name="Liang C."/>
            <person name="Lipzen A."/>
            <person name="Lutzoni F."/>
            <person name="Magnuson J."/>
            <person name="Mondo S."/>
            <person name="Nolan M."/>
            <person name="Ohm R."/>
            <person name="Pangilinan J."/>
            <person name="Park H.-J."/>
            <person name="Ramirez L."/>
            <person name="Alfaro M."/>
            <person name="Sun H."/>
            <person name="Tritt A."/>
            <person name="Yoshinaga Y."/>
            <person name="Zwiers L.-H."/>
            <person name="Turgeon B."/>
            <person name="Goodwin S."/>
            <person name="Spatafora J."/>
            <person name="Crous P."/>
            <person name="Grigoriev I."/>
        </authorList>
    </citation>
    <scope>NUCLEOTIDE SEQUENCE</scope>
    <source>
        <strain evidence="9">CBS 116435</strain>
    </source>
</reference>